<feature type="binding site" evidence="6">
    <location>
        <position position="201"/>
    </location>
    <ligand>
        <name>Mg(2+)</name>
        <dbReference type="ChEBI" id="CHEBI:18420"/>
    </ligand>
</feature>
<dbReference type="PANTHER" id="PTHR48080">
    <property type="entry name" value="D-GALACTONATE DEHYDRATASE-RELATED"/>
    <property type="match status" value="1"/>
</dbReference>
<dbReference type="InterPro" id="IPR029017">
    <property type="entry name" value="Enolase-like_N"/>
</dbReference>
<dbReference type="CDD" id="cd03319">
    <property type="entry name" value="L-Ala-DL-Glu_epimerase"/>
    <property type="match status" value="1"/>
</dbReference>
<dbReference type="SUPFAM" id="SSF51604">
    <property type="entry name" value="Enolase C-terminal domain-like"/>
    <property type="match status" value="1"/>
</dbReference>
<organism evidence="9 10">
    <name type="scientific">Sphingomonas jatrophae</name>
    <dbReference type="NCBI Taxonomy" id="1166337"/>
    <lineage>
        <taxon>Bacteria</taxon>
        <taxon>Pseudomonadati</taxon>
        <taxon>Pseudomonadota</taxon>
        <taxon>Alphaproteobacteria</taxon>
        <taxon>Sphingomonadales</taxon>
        <taxon>Sphingomonadaceae</taxon>
        <taxon>Sphingomonas</taxon>
    </lineage>
</organism>
<feature type="binding site" evidence="6">
    <location>
        <position position="175"/>
    </location>
    <ligand>
        <name>Mg(2+)</name>
        <dbReference type="ChEBI" id="CHEBI:18420"/>
    </ligand>
</feature>
<keyword evidence="2 6" id="KW-0479">Metal-binding</keyword>
<sequence>MLRTLTAQGDAFPLATPFRISRGVKTVADVVTVEIGDGERVGRGEGVPYPRYGESVADALAEIEAARAAIEAGADRHALLTIMRAGAARNAVDCALWDLEAKSAGTSVPALLGCSTPGRMPTAMTVGLGPVEEMAAAARLLAHVPLLKVKVDGVAPADQIRAVRAAAPGPRIIVDPNESWTLEDVARLQPLLAEQRIDLLEQPLPAGQDDGLDGFRPLVPIAADESVHVAEDVAGLARRYQVVNIKLDKTGGLTGALMLADAAAAAGLQLMVGCMICSSLSIAPALILAQRCAFVDLDGPFWLSNDRAGGVRNDGGLIIPAAAGFWGDTA</sequence>
<accession>A0A1I6L0J1</accession>
<dbReference type="AlphaFoldDB" id="A0A1I6L0J1"/>
<dbReference type="PROSITE" id="PS00908">
    <property type="entry name" value="MR_MLE_1"/>
    <property type="match status" value="1"/>
</dbReference>
<dbReference type="Gene3D" id="3.20.20.120">
    <property type="entry name" value="Enolase-like C-terminal domain"/>
    <property type="match status" value="1"/>
</dbReference>
<keyword evidence="10" id="KW-1185">Reference proteome</keyword>
<dbReference type="InterPro" id="IPR029065">
    <property type="entry name" value="Enolase_C-like"/>
</dbReference>
<dbReference type="EMBL" id="FOZG01000002">
    <property type="protein sequence ID" value="SFR96974.1"/>
    <property type="molecule type" value="Genomic_DNA"/>
</dbReference>
<dbReference type="SFLD" id="SFLDG00180">
    <property type="entry name" value="muconate_cycloisomerase"/>
    <property type="match status" value="1"/>
</dbReference>
<dbReference type="InterPro" id="IPR018110">
    <property type="entry name" value="Mandel_Rmase/mucon_lact_enz_CS"/>
</dbReference>
<dbReference type="GO" id="GO:0009063">
    <property type="term" value="P:amino acid catabolic process"/>
    <property type="evidence" value="ECO:0007669"/>
    <property type="project" value="InterPro"/>
</dbReference>
<dbReference type="GO" id="GO:0000287">
    <property type="term" value="F:magnesium ion binding"/>
    <property type="evidence" value="ECO:0007669"/>
    <property type="project" value="UniProtKB-ARBA"/>
</dbReference>
<dbReference type="InterPro" id="IPR034593">
    <property type="entry name" value="DgoD-like"/>
</dbReference>
<feature type="active site" description="Proton acceptor; specific for (S)-substrate epimerization" evidence="5">
    <location>
        <position position="246"/>
    </location>
</feature>
<dbReference type="GO" id="GO:0016855">
    <property type="term" value="F:racemase and epimerase activity, acting on amino acids and derivatives"/>
    <property type="evidence" value="ECO:0007669"/>
    <property type="project" value="UniProtKB-UniRule"/>
</dbReference>
<evidence type="ECO:0000259" key="8">
    <source>
        <dbReference type="SMART" id="SM00922"/>
    </source>
</evidence>
<dbReference type="NCBIfam" id="NF042940">
    <property type="entry name" value="racemase_DgcA"/>
    <property type="match status" value="1"/>
</dbReference>
<evidence type="ECO:0000256" key="4">
    <source>
        <dbReference type="ARBA" id="ARBA00023235"/>
    </source>
</evidence>
<dbReference type="Gene3D" id="3.30.390.10">
    <property type="entry name" value="Enolase-like, N-terminal domain"/>
    <property type="match status" value="1"/>
</dbReference>
<name>A0A1I6L0J1_9SPHN</name>
<evidence type="ECO:0000256" key="2">
    <source>
        <dbReference type="ARBA" id="ARBA00022723"/>
    </source>
</evidence>
<evidence type="ECO:0000256" key="3">
    <source>
        <dbReference type="ARBA" id="ARBA00022842"/>
    </source>
</evidence>
<dbReference type="OrthoDB" id="9782675at2"/>
<dbReference type="InterPro" id="IPR013342">
    <property type="entry name" value="Mandelate_racemase_C"/>
</dbReference>
<proteinExistence type="inferred from homology"/>
<evidence type="ECO:0000256" key="1">
    <source>
        <dbReference type="ARBA" id="ARBA00008031"/>
    </source>
</evidence>
<evidence type="ECO:0000256" key="6">
    <source>
        <dbReference type="PIRSR" id="PIRSR634603-3"/>
    </source>
</evidence>
<gene>
    <name evidence="9" type="ORF">SAMN05192580_2102</name>
</gene>
<dbReference type="EC" id="5.1.1.-" evidence="7"/>
<dbReference type="SMART" id="SM00922">
    <property type="entry name" value="MR_MLE"/>
    <property type="match status" value="1"/>
</dbReference>
<comment type="similarity">
    <text evidence="1 7">Belongs to the mandelate racemase/muconate lactonizing enzyme family.</text>
</comment>
<keyword evidence="3 6" id="KW-0460">Magnesium</keyword>
<dbReference type="Pfam" id="PF13378">
    <property type="entry name" value="MR_MLE_C"/>
    <property type="match status" value="1"/>
</dbReference>
<evidence type="ECO:0000313" key="9">
    <source>
        <dbReference type="EMBL" id="SFR96974.1"/>
    </source>
</evidence>
<reference evidence="9 10" key="1">
    <citation type="submission" date="2016-10" db="EMBL/GenBank/DDBJ databases">
        <authorList>
            <person name="de Groot N.N."/>
        </authorList>
    </citation>
    <scope>NUCLEOTIDE SEQUENCE [LARGE SCALE GENOMIC DNA]</scope>
    <source>
        <strain evidence="9 10">S5-249</strain>
    </source>
</reference>
<dbReference type="Pfam" id="PF02746">
    <property type="entry name" value="MR_MLE_N"/>
    <property type="match status" value="1"/>
</dbReference>
<dbReference type="SFLD" id="SFLDF00010">
    <property type="entry name" value="dipeptide_epimerase"/>
    <property type="match status" value="1"/>
</dbReference>
<dbReference type="RefSeq" id="WP_093314343.1">
    <property type="nucleotide sequence ID" value="NZ_FOZG01000002.1"/>
</dbReference>
<dbReference type="STRING" id="1166337.SAMN05192580_2102"/>
<dbReference type="InterPro" id="IPR034603">
    <property type="entry name" value="Dipeptide_epimerase"/>
</dbReference>
<feature type="active site" description="Proton acceptor; specific for (R)-substrate epimerization" evidence="5">
    <location>
        <position position="150"/>
    </location>
</feature>
<protein>
    <recommendedName>
        <fullName evidence="7">Dipeptide epimerase</fullName>
        <ecNumber evidence="7">5.1.1.-</ecNumber>
    </recommendedName>
</protein>
<dbReference type="SFLD" id="SFLDS00001">
    <property type="entry name" value="Enolase"/>
    <property type="match status" value="1"/>
</dbReference>
<evidence type="ECO:0000256" key="7">
    <source>
        <dbReference type="RuleBase" id="RU366006"/>
    </source>
</evidence>
<comment type="cofactor">
    <cofactor evidence="6 7">
        <name>Mg(2+)</name>
        <dbReference type="ChEBI" id="CHEBI:18420"/>
    </cofactor>
    <text evidence="6 7">Binds 1 Mg(2+) ion per subunit.</text>
</comment>
<feature type="binding site" evidence="6">
    <location>
        <position position="224"/>
    </location>
    <ligand>
        <name>Mg(2+)</name>
        <dbReference type="ChEBI" id="CHEBI:18420"/>
    </ligand>
</feature>
<evidence type="ECO:0000256" key="5">
    <source>
        <dbReference type="PIRSR" id="PIRSR634603-1"/>
    </source>
</evidence>
<dbReference type="InterPro" id="IPR036849">
    <property type="entry name" value="Enolase-like_C_sf"/>
</dbReference>
<dbReference type="SUPFAM" id="SSF54826">
    <property type="entry name" value="Enolase N-terminal domain-like"/>
    <property type="match status" value="1"/>
</dbReference>
<dbReference type="InterPro" id="IPR013341">
    <property type="entry name" value="Mandelate_racemase_N_dom"/>
</dbReference>
<evidence type="ECO:0000313" key="10">
    <source>
        <dbReference type="Proteomes" id="UP000198824"/>
    </source>
</evidence>
<keyword evidence="4 7" id="KW-0413">Isomerase</keyword>
<dbReference type="Proteomes" id="UP000198824">
    <property type="component" value="Unassembled WGS sequence"/>
</dbReference>
<feature type="domain" description="Mandelate racemase/muconate lactonizing enzyme C-terminal" evidence="8">
    <location>
        <begin position="131"/>
        <end position="222"/>
    </location>
</feature>
<dbReference type="PANTHER" id="PTHR48080:SF3">
    <property type="entry name" value="ENOLASE SUPERFAMILY MEMBER DDB_G0284701"/>
    <property type="match status" value="1"/>
</dbReference>